<dbReference type="InterPro" id="IPR001902">
    <property type="entry name" value="SLC26A/SulP_fam"/>
</dbReference>
<evidence type="ECO:0000256" key="4">
    <source>
        <dbReference type="ARBA" id="ARBA00023136"/>
    </source>
</evidence>
<keyword evidence="4" id="KW-0472">Membrane</keyword>
<keyword evidence="2" id="KW-0812">Transmembrane</keyword>
<dbReference type="EMBL" id="MNCJ02000329">
    <property type="protein sequence ID" value="KAF5771118.1"/>
    <property type="molecule type" value="Genomic_DNA"/>
</dbReference>
<keyword evidence="3" id="KW-1133">Transmembrane helix</keyword>
<gene>
    <name evidence="7" type="ORF">HannXRQ_Chr14g0460051</name>
    <name evidence="6" type="ORF">HanXRQr2_Chr14g0667031</name>
</gene>
<dbReference type="GO" id="GO:0016020">
    <property type="term" value="C:membrane"/>
    <property type="evidence" value="ECO:0007669"/>
    <property type="project" value="UniProtKB-SubCell"/>
</dbReference>
<reference evidence="7" key="2">
    <citation type="submission" date="2017-02" db="EMBL/GenBank/DDBJ databases">
        <title>Sunflower complete genome.</title>
        <authorList>
            <person name="Langlade N."/>
            <person name="Munos S."/>
        </authorList>
    </citation>
    <scope>NUCLEOTIDE SEQUENCE [LARGE SCALE GENOMIC DNA]</scope>
    <source>
        <tissue evidence="7">Leaves</tissue>
    </source>
</reference>
<dbReference type="PANTHER" id="PTHR11814">
    <property type="entry name" value="SULFATE TRANSPORTER"/>
    <property type="match status" value="1"/>
</dbReference>
<name>A0A251SML1_HELAN</name>
<keyword evidence="8" id="KW-1185">Reference proteome</keyword>
<evidence type="ECO:0000256" key="2">
    <source>
        <dbReference type="ARBA" id="ARBA00022692"/>
    </source>
</evidence>
<comment type="subcellular location">
    <subcellularLocation>
        <location evidence="1">Membrane</location>
        <topology evidence="1">Multi-pass membrane protein</topology>
    </subcellularLocation>
</comment>
<dbReference type="Gramene" id="mRNA:HanXRQr2_Chr14g0667031">
    <property type="protein sequence ID" value="mRNA:HanXRQr2_Chr14g0667031"/>
    <property type="gene ID" value="HanXRQr2_Chr14g0667031"/>
</dbReference>
<reference evidence="6 8" key="1">
    <citation type="journal article" date="2017" name="Nature">
        <title>The sunflower genome provides insights into oil metabolism, flowering and Asterid evolution.</title>
        <authorList>
            <person name="Badouin H."/>
            <person name="Gouzy J."/>
            <person name="Grassa C.J."/>
            <person name="Murat F."/>
            <person name="Staton S.E."/>
            <person name="Cottret L."/>
            <person name="Lelandais-Briere C."/>
            <person name="Owens G.L."/>
            <person name="Carrere S."/>
            <person name="Mayjonade B."/>
            <person name="Legrand L."/>
            <person name="Gill N."/>
            <person name="Kane N.C."/>
            <person name="Bowers J.E."/>
            <person name="Hubner S."/>
            <person name="Bellec A."/>
            <person name="Berard A."/>
            <person name="Berges H."/>
            <person name="Blanchet N."/>
            <person name="Boniface M.C."/>
            <person name="Brunel D."/>
            <person name="Catrice O."/>
            <person name="Chaidir N."/>
            <person name="Claudel C."/>
            <person name="Donnadieu C."/>
            <person name="Faraut T."/>
            <person name="Fievet G."/>
            <person name="Helmstetter N."/>
            <person name="King M."/>
            <person name="Knapp S.J."/>
            <person name="Lai Z."/>
            <person name="Le Paslier M.C."/>
            <person name="Lippi Y."/>
            <person name="Lorenzon L."/>
            <person name="Mandel J.R."/>
            <person name="Marage G."/>
            <person name="Marchand G."/>
            <person name="Marquand E."/>
            <person name="Bret-Mestries E."/>
            <person name="Morien E."/>
            <person name="Nambeesan S."/>
            <person name="Nguyen T."/>
            <person name="Pegot-Espagnet P."/>
            <person name="Pouilly N."/>
            <person name="Raftis F."/>
            <person name="Sallet E."/>
            <person name="Schiex T."/>
            <person name="Thomas J."/>
            <person name="Vandecasteele C."/>
            <person name="Vares D."/>
            <person name="Vear F."/>
            <person name="Vautrin S."/>
            <person name="Crespi M."/>
            <person name="Mangin B."/>
            <person name="Burke J.M."/>
            <person name="Salse J."/>
            <person name="Munos S."/>
            <person name="Vincourt P."/>
            <person name="Rieseberg L.H."/>
            <person name="Langlade N.B."/>
        </authorList>
    </citation>
    <scope>NUCLEOTIDE SEQUENCE [LARGE SCALE GENOMIC DNA]</scope>
    <source>
        <strain evidence="8">cv. SF193</strain>
        <tissue evidence="6">Leaves</tissue>
    </source>
</reference>
<dbReference type="InterPro" id="IPR011547">
    <property type="entry name" value="SLC26A/SulP_dom"/>
</dbReference>
<accession>A0A251SML1</accession>
<reference evidence="6" key="3">
    <citation type="submission" date="2020-06" db="EMBL/GenBank/DDBJ databases">
        <title>Helianthus annuus Genome sequencing and assembly Release 2.</title>
        <authorList>
            <person name="Gouzy J."/>
            <person name="Langlade N."/>
            <person name="Munos S."/>
        </authorList>
    </citation>
    <scope>NUCLEOTIDE SEQUENCE</scope>
    <source>
        <tissue evidence="6">Leaves</tissue>
    </source>
</reference>
<dbReference type="InParanoid" id="A0A251SML1"/>
<evidence type="ECO:0000313" key="6">
    <source>
        <dbReference type="EMBL" id="KAF5771118.1"/>
    </source>
</evidence>
<feature type="domain" description="SLC26A/SulP transporter" evidence="5">
    <location>
        <begin position="57"/>
        <end position="141"/>
    </location>
</feature>
<dbReference type="AlphaFoldDB" id="A0A251SML1"/>
<dbReference type="EMBL" id="CM007903">
    <property type="protein sequence ID" value="OTF99752.1"/>
    <property type="molecule type" value="Genomic_DNA"/>
</dbReference>
<evidence type="ECO:0000259" key="5">
    <source>
        <dbReference type="Pfam" id="PF00916"/>
    </source>
</evidence>
<organism evidence="7 8">
    <name type="scientific">Helianthus annuus</name>
    <name type="common">Common sunflower</name>
    <dbReference type="NCBI Taxonomy" id="4232"/>
    <lineage>
        <taxon>Eukaryota</taxon>
        <taxon>Viridiplantae</taxon>
        <taxon>Streptophyta</taxon>
        <taxon>Embryophyta</taxon>
        <taxon>Tracheophyta</taxon>
        <taxon>Spermatophyta</taxon>
        <taxon>Magnoliopsida</taxon>
        <taxon>eudicotyledons</taxon>
        <taxon>Gunneridae</taxon>
        <taxon>Pentapetalae</taxon>
        <taxon>asterids</taxon>
        <taxon>campanulids</taxon>
        <taxon>Asterales</taxon>
        <taxon>Asteraceae</taxon>
        <taxon>Asteroideae</taxon>
        <taxon>Heliantheae alliance</taxon>
        <taxon>Heliantheae</taxon>
        <taxon>Helianthus</taxon>
    </lineage>
</organism>
<proteinExistence type="predicted"/>
<sequence>MILLIFSFTFSHHTEPSSKLIVTTLSAERQNPQIFVIKVPNLHGNPLVSTKGLFTDFGYAVLANLDPQYGLYGSVVPPLIYSVMGTSQELAIGPVAVVSLLISSMISKLVDPAADPVSYRKLVFTATFFASTLQALFGILRV</sequence>
<evidence type="ECO:0000256" key="1">
    <source>
        <dbReference type="ARBA" id="ARBA00004141"/>
    </source>
</evidence>
<dbReference type="STRING" id="4232.A0A251SML1"/>
<dbReference type="Proteomes" id="UP000215914">
    <property type="component" value="Chromosome 14"/>
</dbReference>
<evidence type="ECO:0000256" key="3">
    <source>
        <dbReference type="ARBA" id="ARBA00022989"/>
    </source>
</evidence>
<evidence type="ECO:0000313" key="7">
    <source>
        <dbReference type="EMBL" id="OTF99752.1"/>
    </source>
</evidence>
<dbReference type="GO" id="GO:0055085">
    <property type="term" value="P:transmembrane transport"/>
    <property type="evidence" value="ECO:0007669"/>
    <property type="project" value="InterPro"/>
</dbReference>
<evidence type="ECO:0000313" key="8">
    <source>
        <dbReference type="Proteomes" id="UP000215914"/>
    </source>
</evidence>
<protein>
    <submittedName>
        <fullName evidence="6 7">SLC26A/SulP transporter</fullName>
    </submittedName>
</protein>
<dbReference type="Pfam" id="PF00916">
    <property type="entry name" value="Sulfate_transp"/>
    <property type="match status" value="1"/>
</dbReference>